<evidence type="ECO:0000256" key="1">
    <source>
        <dbReference type="SAM" id="MobiDB-lite"/>
    </source>
</evidence>
<organism evidence="2 3">
    <name type="scientific">Polarella glacialis</name>
    <name type="common">Dinoflagellate</name>
    <dbReference type="NCBI Taxonomy" id="89957"/>
    <lineage>
        <taxon>Eukaryota</taxon>
        <taxon>Sar</taxon>
        <taxon>Alveolata</taxon>
        <taxon>Dinophyceae</taxon>
        <taxon>Suessiales</taxon>
        <taxon>Suessiaceae</taxon>
        <taxon>Polarella</taxon>
    </lineage>
</organism>
<gene>
    <name evidence="2" type="ORF">PGLA2088_LOCUS17337</name>
</gene>
<evidence type="ECO:0000313" key="3">
    <source>
        <dbReference type="Proteomes" id="UP000626109"/>
    </source>
</evidence>
<feature type="region of interest" description="Disordered" evidence="1">
    <location>
        <begin position="88"/>
        <end position="107"/>
    </location>
</feature>
<protein>
    <submittedName>
        <fullName evidence="2">Uncharacterized protein</fullName>
    </submittedName>
</protein>
<name>A0A813J9M9_POLGL</name>
<feature type="region of interest" description="Disordered" evidence="1">
    <location>
        <begin position="23"/>
        <end position="62"/>
    </location>
</feature>
<feature type="compositionally biased region" description="Low complexity" evidence="1">
    <location>
        <begin position="25"/>
        <end position="38"/>
    </location>
</feature>
<reference evidence="2" key="1">
    <citation type="submission" date="2021-02" db="EMBL/GenBank/DDBJ databases">
        <authorList>
            <person name="Dougan E. K."/>
            <person name="Rhodes N."/>
            <person name="Thang M."/>
            <person name="Chan C."/>
        </authorList>
    </citation>
    <scope>NUCLEOTIDE SEQUENCE</scope>
</reference>
<sequence length="186" mass="20727">ERRKFASEKLKVQVSLAKLVPEVEAAQQGSKAAASQSAVRRREASSSQAEQTSRVQALEDSLRGSKAQLAEANRRLELESSALDRVSSELGQHRGLASSVNENLDSELQRRREETGWQLEALTDQLSAARREADECVLQLHHLRASASEALPERAGHELHDDSQAELARLQLEGKHQRERHTALRQ</sequence>
<feature type="compositionally biased region" description="Polar residues" evidence="1">
    <location>
        <begin position="45"/>
        <end position="55"/>
    </location>
</feature>
<proteinExistence type="predicted"/>
<dbReference type="Proteomes" id="UP000626109">
    <property type="component" value="Unassembled WGS sequence"/>
</dbReference>
<evidence type="ECO:0000313" key="2">
    <source>
        <dbReference type="EMBL" id="CAE8669973.1"/>
    </source>
</evidence>
<dbReference type="AlphaFoldDB" id="A0A813J9M9"/>
<feature type="non-terminal residue" evidence="2">
    <location>
        <position position="1"/>
    </location>
</feature>
<accession>A0A813J9M9</accession>
<feature type="non-terminal residue" evidence="2">
    <location>
        <position position="186"/>
    </location>
</feature>
<dbReference type="EMBL" id="CAJNNW010022924">
    <property type="protein sequence ID" value="CAE8669973.1"/>
    <property type="molecule type" value="Genomic_DNA"/>
</dbReference>
<comment type="caution">
    <text evidence="2">The sequence shown here is derived from an EMBL/GenBank/DDBJ whole genome shotgun (WGS) entry which is preliminary data.</text>
</comment>